<name>A0ABX0MX29_9BURK</name>
<reference evidence="1 2" key="1">
    <citation type="submission" date="2019-10" db="EMBL/GenBank/DDBJ databases">
        <title>Taxonomy of Antarctic Massilia spp.: description of Massilia rubra sp. nov., Massilia aquatica sp. nov., Massilia mucilaginosa sp. nov., Massilia frigida sp. nov. isolated from streams, lakes and regoliths.</title>
        <authorList>
            <person name="Holochova P."/>
            <person name="Sedlacek I."/>
            <person name="Kralova S."/>
            <person name="Maslanova I."/>
            <person name="Busse H.-J."/>
            <person name="Stankova E."/>
            <person name="Vrbovska V."/>
            <person name="Kovarovic V."/>
            <person name="Bartak M."/>
            <person name="Svec P."/>
            <person name="Pantucek R."/>
        </authorList>
    </citation>
    <scope>NUCLEOTIDE SEQUENCE [LARGE SCALE GENOMIC DNA]</scope>
    <source>
        <strain evidence="1 2">CCM 8694</strain>
    </source>
</reference>
<dbReference type="Proteomes" id="UP000610594">
    <property type="component" value="Unassembled WGS sequence"/>
</dbReference>
<organism evidence="1 2">
    <name type="scientific">Massilia genomosp. 1</name>
    <dbReference type="NCBI Taxonomy" id="2609280"/>
    <lineage>
        <taxon>Bacteria</taxon>
        <taxon>Pseudomonadati</taxon>
        <taxon>Pseudomonadota</taxon>
        <taxon>Betaproteobacteria</taxon>
        <taxon>Burkholderiales</taxon>
        <taxon>Oxalobacteraceae</taxon>
        <taxon>Telluria group</taxon>
        <taxon>Massilia</taxon>
    </lineage>
</organism>
<keyword evidence="2" id="KW-1185">Reference proteome</keyword>
<proteinExistence type="predicted"/>
<dbReference type="EMBL" id="WHJF01000240">
    <property type="protein sequence ID" value="NHZ67046.1"/>
    <property type="molecule type" value="Genomic_DNA"/>
</dbReference>
<accession>A0ABX0MX29</accession>
<comment type="caution">
    <text evidence="1">The sequence shown here is derived from an EMBL/GenBank/DDBJ whole genome shotgun (WGS) entry which is preliminary data.</text>
</comment>
<dbReference type="RefSeq" id="WP_167241220.1">
    <property type="nucleotide sequence ID" value="NZ_WHJF01000240.1"/>
</dbReference>
<evidence type="ECO:0000313" key="2">
    <source>
        <dbReference type="Proteomes" id="UP000610594"/>
    </source>
</evidence>
<sequence>MVALAGLAAGYGGGMLGGWAGGMIFGQGSDGQKWSALGVGALTGMVGGRLGTWGVNKALPSPITPGKGFIKGGLPGMRSAQAAGAEASAKAFTKPLAPIKAPTKNRPTVFDKRTREADATAKVVVDEMAKLKIKKKESPSVQILTHEDGTVSVGLSGSVKSPKFRENAAKLQAGLDALEKGKYKVSTTTLDKSNGIKQLVDRDLSPIGPEPGVCAEAKAAAVAAENPSPINGAATVWRGKADNPHPYNNENPGPFPYADKKAHKLSKDQMCPCMTCADASNSRIYHDAAVYGKIQKGVAQ</sequence>
<gene>
    <name evidence="1" type="ORF">F1735_33095</name>
</gene>
<evidence type="ECO:0000313" key="1">
    <source>
        <dbReference type="EMBL" id="NHZ67046.1"/>
    </source>
</evidence>
<protein>
    <submittedName>
        <fullName evidence="1">Uncharacterized protein</fullName>
    </submittedName>
</protein>